<evidence type="ECO:0000256" key="7">
    <source>
        <dbReference type="ARBA" id="ARBA00023163"/>
    </source>
</evidence>
<organism evidence="11 12">
    <name type="scientific">candidate division MSBL1 archaeon SCGC-AAA261C02</name>
    <dbReference type="NCBI Taxonomy" id="1698272"/>
    <lineage>
        <taxon>Archaea</taxon>
        <taxon>Methanobacteriati</taxon>
        <taxon>Methanobacteriota</taxon>
        <taxon>candidate division MSBL1</taxon>
    </lineage>
</organism>
<gene>
    <name evidence="11" type="ORF">AKJ42_01115</name>
</gene>
<evidence type="ECO:0000256" key="4">
    <source>
        <dbReference type="ARBA" id="ARBA00022723"/>
    </source>
</evidence>
<dbReference type="InterPro" id="IPR022988">
    <property type="entry name" value="Ni_resp_reg_NikR"/>
</dbReference>
<dbReference type="SUPFAM" id="SSF55021">
    <property type="entry name" value="ACT-like"/>
    <property type="match status" value="1"/>
</dbReference>
<keyword evidence="6 8" id="KW-0238">DNA-binding</keyword>
<comment type="function">
    <text evidence="1 8">Transcriptional regulator.</text>
</comment>
<keyword evidence="12" id="KW-1185">Reference proteome</keyword>
<protein>
    <recommendedName>
        <fullName evidence="8">Putative nickel-responsive regulator</fullName>
    </recommendedName>
</protein>
<evidence type="ECO:0000256" key="5">
    <source>
        <dbReference type="ARBA" id="ARBA00023015"/>
    </source>
</evidence>
<dbReference type="CDD" id="cd22231">
    <property type="entry name" value="RHH_NikR_HicB-like"/>
    <property type="match status" value="1"/>
</dbReference>
<dbReference type="InterPro" id="IPR045865">
    <property type="entry name" value="ACT-like_dom_sf"/>
</dbReference>
<dbReference type="Pfam" id="PF01402">
    <property type="entry name" value="RHH_1"/>
    <property type="match status" value="1"/>
</dbReference>
<reference evidence="11 12" key="1">
    <citation type="journal article" date="2016" name="Sci. Rep.">
        <title>Metabolic traits of an uncultured archaeal lineage -MSBL1- from brine pools of the Red Sea.</title>
        <authorList>
            <person name="Mwirichia R."/>
            <person name="Alam I."/>
            <person name="Rashid M."/>
            <person name="Vinu M."/>
            <person name="Ba-Alawi W."/>
            <person name="Anthony Kamau A."/>
            <person name="Kamanda Ngugi D."/>
            <person name="Goker M."/>
            <person name="Klenk H.P."/>
            <person name="Bajic V."/>
            <person name="Stingl U."/>
        </authorList>
    </citation>
    <scope>NUCLEOTIDE SEQUENCE [LARGE SCALE GENOMIC DNA]</scope>
    <source>
        <strain evidence="11">SCGC-AAA261C02</strain>
    </source>
</reference>
<evidence type="ECO:0000259" key="9">
    <source>
        <dbReference type="Pfam" id="PF01402"/>
    </source>
</evidence>
<dbReference type="InterPro" id="IPR013321">
    <property type="entry name" value="Arc_rbn_hlx_hlx"/>
</dbReference>
<keyword evidence="7 8" id="KW-0804">Transcription</keyword>
<comment type="cofactor">
    <cofactor evidence="8">
        <name>Ni(2+)</name>
        <dbReference type="ChEBI" id="CHEBI:49786"/>
    </cofactor>
    <text evidence="8">Binds 1 nickel ion per subunit.</text>
</comment>
<dbReference type="InterPro" id="IPR010985">
    <property type="entry name" value="Ribbon_hlx_hlx"/>
</dbReference>
<keyword evidence="3 8" id="KW-0533">Nickel</keyword>
<dbReference type="SUPFAM" id="SSF47598">
    <property type="entry name" value="Ribbon-helix-helix"/>
    <property type="match status" value="1"/>
</dbReference>
<dbReference type="InterPro" id="IPR027271">
    <property type="entry name" value="Acetolactate_synth/TF_NikR_C"/>
</dbReference>
<keyword evidence="4 8" id="KW-0479">Metal-binding</keyword>
<feature type="binding site" evidence="8">
    <location>
        <position position="100"/>
    </location>
    <ligand>
        <name>Ni(2+)</name>
        <dbReference type="ChEBI" id="CHEBI:49786"/>
    </ligand>
</feature>
<dbReference type="HAMAP" id="MF_00476">
    <property type="entry name" value="NikR"/>
    <property type="match status" value="1"/>
</dbReference>
<feature type="domain" description="Transcription factor NikR nickel binding C-terminal" evidence="10">
    <location>
        <begin position="59"/>
        <end position="134"/>
    </location>
</feature>
<dbReference type="Gene3D" id="1.10.1220.10">
    <property type="entry name" value="Met repressor-like"/>
    <property type="match status" value="1"/>
</dbReference>
<evidence type="ECO:0000313" key="11">
    <source>
        <dbReference type="EMBL" id="KXB00313.1"/>
    </source>
</evidence>
<comment type="similarity">
    <text evidence="2 8">Belongs to the transcriptional regulatory CopG/NikR family.</text>
</comment>
<dbReference type="InterPro" id="IPR014864">
    <property type="entry name" value="TF_NikR_Ni-bd_C"/>
</dbReference>
<proteinExistence type="inferred from homology"/>
<evidence type="ECO:0000256" key="2">
    <source>
        <dbReference type="ARBA" id="ARBA00008478"/>
    </source>
</evidence>
<feature type="binding site" evidence="8">
    <location>
        <position position="81"/>
    </location>
    <ligand>
        <name>Ni(2+)</name>
        <dbReference type="ChEBI" id="CHEBI:49786"/>
    </ligand>
</feature>
<evidence type="ECO:0000313" key="12">
    <source>
        <dbReference type="Proteomes" id="UP000070520"/>
    </source>
</evidence>
<name>A0A133V1I7_9EURY</name>
<comment type="caution">
    <text evidence="11">The sequence shown here is derived from an EMBL/GenBank/DDBJ whole genome shotgun (WGS) entry which is preliminary data.</text>
</comment>
<dbReference type="GO" id="GO:0003700">
    <property type="term" value="F:DNA-binding transcription factor activity"/>
    <property type="evidence" value="ECO:0007669"/>
    <property type="project" value="UniProtKB-UniRule"/>
</dbReference>
<feature type="domain" description="Ribbon-helix-helix protein CopG" evidence="9">
    <location>
        <begin position="7"/>
        <end position="47"/>
    </location>
</feature>
<dbReference type="GO" id="GO:0016151">
    <property type="term" value="F:nickel cation binding"/>
    <property type="evidence" value="ECO:0007669"/>
    <property type="project" value="UniProtKB-UniRule"/>
</dbReference>
<evidence type="ECO:0000256" key="3">
    <source>
        <dbReference type="ARBA" id="ARBA00022596"/>
    </source>
</evidence>
<dbReference type="PANTHER" id="PTHR34719">
    <property type="entry name" value="NICKEL-RESPONSIVE REGULATOR"/>
    <property type="match status" value="1"/>
</dbReference>
<evidence type="ECO:0000256" key="6">
    <source>
        <dbReference type="ARBA" id="ARBA00023125"/>
    </source>
</evidence>
<evidence type="ECO:0000256" key="1">
    <source>
        <dbReference type="ARBA" id="ARBA00002339"/>
    </source>
</evidence>
<dbReference type="GO" id="GO:0003677">
    <property type="term" value="F:DNA binding"/>
    <property type="evidence" value="ECO:0007669"/>
    <property type="project" value="UniProtKB-KW"/>
</dbReference>
<dbReference type="NCBIfam" id="NF002169">
    <property type="entry name" value="PRK01002.1"/>
    <property type="match status" value="1"/>
</dbReference>
<feature type="binding site" evidence="8">
    <location>
        <position position="94"/>
    </location>
    <ligand>
        <name>Ni(2+)</name>
        <dbReference type="ChEBI" id="CHEBI:49786"/>
    </ligand>
</feature>
<dbReference type="GO" id="GO:0010045">
    <property type="term" value="P:response to nickel cation"/>
    <property type="evidence" value="ECO:0007669"/>
    <property type="project" value="InterPro"/>
</dbReference>
<dbReference type="InterPro" id="IPR050192">
    <property type="entry name" value="CopG/NikR_regulator"/>
</dbReference>
<dbReference type="Gene3D" id="3.30.70.1150">
    <property type="entry name" value="ACT-like. Chain A, domain 2"/>
    <property type="match status" value="1"/>
</dbReference>
<dbReference type="Pfam" id="PF08753">
    <property type="entry name" value="NikR_C"/>
    <property type="match status" value="1"/>
</dbReference>
<evidence type="ECO:0000259" key="10">
    <source>
        <dbReference type="Pfam" id="PF08753"/>
    </source>
</evidence>
<dbReference type="NCBIfam" id="NF003381">
    <property type="entry name" value="PRK04460.1"/>
    <property type="match status" value="1"/>
</dbReference>
<accession>A0A133V1I7</accession>
<dbReference type="NCBIfam" id="NF002815">
    <property type="entry name" value="PRK02967.1"/>
    <property type="match status" value="1"/>
</dbReference>
<evidence type="ECO:0000256" key="8">
    <source>
        <dbReference type="HAMAP-Rule" id="MF_00476"/>
    </source>
</evidence>
<dbReference type="Proteomes" id="UP000070520">
    <property type="component" value="Unassembled WGS sequence"/>
</dbReference>
<keyword evidence="5 8" id="KW-0805">Transcription regulation</keyword>
<dbReference type="InterPro" id="IPR002145">
    <property type="entry name" value="CopG"/>
</dbReference>
<dbReference type="EMBL" id="LHXW01000007">
    <property type="protein sequence ID" value="KXB00313.1"/>
    <property type="molecule type" value="Genomic_DNA"/>
</dbReference>
<dbReference type="PANTHER" id="PTHR34719:SF2">
    <property type="entry name" value="NICKEL-RESPONSIVE REGULATOR"/>
    <property type="match status" value="1"/>
</dbReference>
<feature type="binding site" evidence="8">
    <location>
        <position position="92"/>
    </location>
    <ligand>
        <name>Ni(2+)</name>
        <dbReference type="ChEBI" id="CHEBI:49786"/>
    </ligand>
</feature>
<dbReference type="AlphaFoldDB" id="A0A133V1I7"/>
<sequence>MTEKSSRVSLTLPEELLKELDQIVKNQNYSSRSKAVRDALRDFLTEYKWREELKGEQFGVVVLVYAHGVPDLTGELLDIQHGFGEVVNSVQHLHVTESDCLETLIVKGEGEQIRELVNKLTSLRGVKQVKLTTIGK</sequence>